<keyword evidence="14" id="KW-1185">Reference proteome</keyword>
<gene>
    <name evidence="13" type="ORF">FZC37_01350</name>
</gene>
<evidence type="ECO:0000313" key="13">
    <source>
        <dbReference type="EMBL" id="QEK39880.1"/>
    </source>
</evidence>
<name>A0A5C0UJE9_9RICK</name>
<keyword evidence="11" id="KW-0234">DNA repair</keyword>
<dbReference type="NCBIfam" id="TIGR00758">
    <property type="entry name" value="UDG_fam4"/>
    <property type="match status" value="1"/>
</dbReference>
<protein>
    <recommendedName>
        <fullName evidence="4">Type-4 uracil-DNA glycosylase</fullName>
        <ecNumber evidence="3">3.2.2.27</ecNumber>
    </recommendedName>
</protein>
<reference evidence="13 14" key="1">
    <citation type="submission" date="2019-08" db="EMBL/GenBank/DDBJ databases">
        <title>Highly reduced genomes of protist endosymbionts show evolutionary convergence.</title>
        <authorList>
            <person name="George E."/>
            <person name="Husnik F."/>
            <person name="Tashyreva D."/>
            <person name="Prokopchuk G."/>
            <person name="Horak A."/>
            <person name="Kwong W.K."/>
            <person name="Lukes J."/>
            <person name="Keeling P.J."/>
        </authorList>
    </citation>
    <scope>NUCLEOTIDE SEQUENCE [LARGE SCALE GENOMIC DNA]</scope>
    <source>
        <strain evidence="13">1621</strain>
    </source>
</reference>
<evidence type="ECO:0000259" key="12">
    <source>
        <dbReference type="SMART" id="SM00986"/>
    </source>
</evidence>
<dbReference type="InterPro" id="IPR005273">
    <property type="entry name" value="Ura-DNA_glyco_family4"/>
</dbReference>
<dbReference type="CDD" id="cd10030">
    <property type="entry name" value="UDG-F4_TTUDGA_SPO1dp_like"/>
    <property type="match status" value="1"/>
</dbReference>
<dbReference type="SMART" id="SM00986">
    <property type="entry name" value="UDG"/>
    <property type="match status" value="1"/>
</dbReference>
<evidence type="ECO:0000256" key="7">
    <source>
        <dbReference type="ARBA" id="ARBA00022763"/>
    </source>
</evidence>
<evidence type="ECO:0000256" key="4">
    <source>
        <dbReference type="ARBA" id="ARBA00019403"/>
    </source>
</evidence>
<dbReference type="KEGG" id="snay:FZC37_01350"/>
<dbReference type="EMBL" id="CP043312">
    <property type="protein sequence ID" value="QEK39880.1"/>
    <property type="molecule type" value="Genomic_DNA"/>
</dbReference>
<dbReference type="GO" id="GO:0051539">
    <property type="term" value="F:4 iron, 4 sulfur cluster binding"/>
    <property type="evidence" value="ECO:0007669"/>
    <property type="project" value="UniProtKB-KW"/>
</dbReference>
<keyword evidence="6" id="KW-0479">Metal-binding</keyword>
<dbReference type="OrthoDB" id="5290748at2"/>
<evidence type="ECO:0000256" key="9">
    <source>
        <dbReference type="ARBA" id="ARBA00023004"/>
    </source>
</evidence>
<dbReference type="InterPro" id="IPR051536">
    <property type="entry name" value="UDG_Type-4/5"/>
</dbReference>
<dbReference type="GO" id="GO:0006281">
    <property type="term" value="P:DNA repair"/>
    <property type="evidence" value="ECO:0007669"/>
    <property type="project" value="UniProtKB-KW"/>
</dbReference>
<dbReference type="SMART" id="SM00987">
    <property type="entry name" value="UreE_C"/>
    <property type="match status" value="1"/>
</dbReference>
<keyword evidence="5" id="KW-0004">4Fe-4S</keyword>
<dbReference type="InterPro" id="IPR005122">
    <property type="entry name" value="Uracil-DNA_glycosylase-like"/>
</dbReference>
<evidence type="ECO:0000313" key="14">
    <source>
        <dbReference type="Proteomes" id="UP000323844"/>
    </source>
</evidence>
<evidence type="ECO:0000256" key="1">
    <source>
        <dbReference type="ARBA" id="ARBA00001400"/>
    </source>
</evidence>
<evidence type="ECO:0000256" key="5">
    <source>
        <dbReference type="ARBA" id="ARBA00022485"/>
    </source>
</evidence>
<dbReference type="GO" id="GO:0046872">
    <property type="term" value="F:metal ion binding"/>
    <property type="evidence" value="ECO:0007669"/>
    <property type="project" value="UniProtKB-KW"/>
</dbReference>
<dbReference type="AlphaFoldDB" id="A0A5C0UJE9"/>
<keyword evidence="7" id="KW-0227">DNA damage</keyword>
<organism evidence="13 14">
    <name type="scientific">Candidatus Sneabacter namystus</name>
    <dbReference type="NCBI Taxonomy" id="2601646"/>
    <lineage>
        <taxon>Bacteria</taxon>
        <taxon>Pseudomonadati</taxon>
        <taxon>Pseudomonadota</taxon>
        <taxon>Alphaproteobacteria</taxon>
        <taxon>Rickettsiales</taxon>
        <taxon>Rickettsiaceae</taxon>
        <taxon>Rickettsieae</taxon>
        <taxon>Candidatus Sneabacter</taxon>
    </lineage>
</organism>
<feature type="domain" description="Uracil-DNA glycosylase-like" evidence="12">
    <location>
        <begin position="117"/>
        <end position="270"/>
    </location>
</feature>
<keyword evidence="8" id="KW-0378">Hydrolase</keyword>
<sequence>MGIDTKIYKYVNNLTSKINTPQFTDTLSCGKSVNLIDKNDTALESSERNNRKYIKISAKKSEEKFTIKTNVVDPTKDKTISKAYKAADAVHSLEELYIAIKDFEDCQLKKFATNTVICDGVIPATVMIIGEAPGTNEDAQGIPFCGDSGKLLDLMLSTIGLSRKSNVYITNTVFWRPPANRKPTNMEIESCKPFLEKHIALIKPKLLLLAGSTAISSILGYDKTISTIRGKYFKYINKYCKESIDTTAIFHPAYLLRQPARKKDSWFDLLKIKNFLK</sequence>
<dbReference type="Pfam" id="PF03167">
    <property type="entry name" value="UDG"/>
    <property type="match status" value="1"/>
</dbReference>
<keyword evidence="10" id="KW-0411">Iron-sulfur</keyword>
<comment type="catalytic activity">
    <reaction evidence="1">
        <text>Hydrolyzes single-stranded DNA or mismatched double-stranded DNA and polynucleotides, releasing free uracil.</text>
        <dbReference type="EC" id="3.2.2.27"/>
    </reaction>
</comment>
<accession>A0A5C0UJE9</accession>
<proteinExistence type="inferred from homology"/>
<evidence type="ECO:0000256" key="11">
    <source>
        <dbReference type="ARBA" id="ARBA00023204"/>
    </source>
</evidence>
<dbReference type="PANTHER" id="PTHR33693">
    <property type="entry name" value="TYPE-5 URACIL-DNA GLYCOSYLASE"/>
    <property type="match status" value="1"/>
</dbReference>
<dbReference type="EC" id="3.2.2.27" evidence="3"/>
<dbReference type="Gene3D" id="3.40.470.10">
    <property type="entry name" value="Uracil-DNA glycosylase-like domain"/>
    <property type="match status" value="1"/>
</dbReference>
<evidence type="ECO:0000256" key="10">
    <source>
        <dbReference type="ARBA" id="ARBA00023014"/>
    </source>
</evidence>
<evidence type="ECO:0000256" key="8">
    <source>
        <dbReference type="ARBA" id="ARBA00022801"/>
    </source>
</evidence>
<comment type="similarity">
    <text evidence="2">Belongs to the uracil-DNA glycosylase (UDG) superfamily. Type 4 (UDGa) family.</text>
</comment>
<dbReference type="InterPro" id="IPR036895">
    <property type="entry name" value="Uracil-DNA_glycosylase-like_sf"/>
</dbReference>
<dbReference type="GO" id="GO:0004844">
    <property type="term" value="F:uracil DNA N-glycosylase activity"/>
    <property type="evidence" value="ECO:0007669"/>
    <property type="project" value="UniProtKB-EC"/>
</dbReference>
<dbReference type="Proteomes" id="UP000323844">
    <property type="component" value="Chromosome"/>
</dbReference>
<dbReference type="SUPFAM" id="SSF52141">
    <property type="entry name" value="Uracil-DNA glycosylase-like"/>
    <property type="match status" value="1"/>
</dbReference>
<evidence type="ECO:0000256" key="3">
    <source>
        <dbReference type="ARBA" id="ARBA00012030"/>
    </source>
</evidence>
<keyword evidence="9" id="KW-0408">Iron</keyword>
<dbReference type="PANTHER" id="PTHR33693:SF1">
    <property type="entry name" value="TYPE-4 URACIL-DNA GLYCOSYLASE"/>
    <property type="match status" value="1"/>
</dbReference>
<evidence type="ECO:0000256" key="2">
    <source>
        <dbReference type="ARBA" id="ARBA00006521"/>
    </source>
</evidence>
<evidence type="ECO:0000256" key="6">
    <source>
        <dbReference type="ARBA" id="ARBA00022723"/>
    </source>
</evidence>